<keyword evidence="1" id="KW-0813">Transport</keyword>
<evidence type="ECO:0000256" key="1">
    <source>
        <dbReference type="RuleBase" id="RU363082"/>
    </source>
</evidence>
<proteinExistence type="inferred from homology"/>
<dbReference type="Proteomes" id="UP000318582">
    <property type="component" value="Unassembled WGS sequence"/>
</dbReference>
<dbReference type="SUPFAM" id="SSF52833">
    <property type="entry name" value="Thioredoxin-like"/>
    <property type="match status" value="1"/>
</dbReference>
<dbReference type="Gene3D" id="3.40.30.10">
    <property type="entry name" value="Glutaredoxin"/>
    <property type="match status" value="1"/>
</dbReference>
<protein>
    <recommendedName>
        <fullName evidence="1">Glutaredoxin-like protein</fullName>
    </recommendedName>
</protein>
<comment type="similarity">
    <text evidence="1">Belongs to the glutaredoxin family.</text>
</comment>
<dbReference type="InterPro" id="IPR008554">
    <property type="entry name" value="Glutaredoxin-like"/>
</dbReference>
<comment type="caution">
    <text evidence="2">The sequence shown here is derived from an EMBL/GenBank/DDBJ whole genome shotgun (WGS) entry which is preliminary data.</text>
</comment>
<sequence length="91" mass="10845">MPPSSVTRPIFTLFSRQYCGLCEDVKETLLRVQQRTPFTLKEIDIDDPQQKQWLRKYMYEVPVVHRDDVLVGKHRVTEQQVEQWLKDANAK</sequence>
<gene>
    <name evidence="2" type="ORF">PhCBS80983_g05827</name>
</gene>
<accession>A0A507DSH0</accession>
<dbReference type="InterPro" id="IPR036249">
    <property type="entry name" value="Thioredoxin-like_sf"/>
</dbReference>
<name>A0A507DSH0_9FUNG</name>
<dbReference type="EMBL" id="QEAQ01000145">
    <property type="protein sequence ID" value="TPX54699.1"/>
    <property type="molecule type" value="Genomic_DNA"/>
</dbReference>
<dbReference type="AlphaFoldDB" id="A0A507DSH0"/>
<dbReference type="InterPro" id="IPR052565">
    <property type="entry name" value="Glutaredoxin-like_YDR286C"/>
</dbReference>
<reference evidence="2 3" key="1">
    <citation type="journal article" date="2019" name="Sci. Rep.">
        <title>Comparative genomics of chytrid fungi reveal insights into the obligate biotrophic and pathogenic lifestyle of Synchytrium endobioticum.</title>
        <authorList>
            <person name="van de Vossenberg B.T.L.H."/>
            <person name="Warris S."/>
            <person name="Nguyen H.D.T."/>
            <person name="van Gent-Pelzer M.P.E."/>
            <person name="Joly D.L."/>
            <person name="van de Geest H.C."/>
            <person name="Bonants P.J.M."/>
            <person name="Smith D.S."/>
            <person name="Levesque C.A."/>
            <person name="van der Lee T.A.J."/>
        </authorList>
    </citation>
    <scope>NUCLEOTIDE SEQUENCE [LARGE SCALE GENOMIC DNA]</scope>
    <source>
        <strain evidence="2 3">CBS 809.83</strain>
    </source>
</reference>
<organism evidence="2 3">
    <name type="scientific">Powellomyces hirtus</name>
    <dbReference type="NCBI Taxonomy" id="109895"/>
    <lineage>
        <taxon>Eukaryota</taxon>
        <taxon>Fungi</taxon>
        <taxon>Fungi incertae sedis</taxon>
        <taxon>Chytridiomycota</taxon>
        <taxon>Chytridiomycota incertae sedis</taxon>
        <taxon>Chytridiomycetes</taxon>
        <taxon>Spizellomycetales</taxon>
        <taxon>Powellomycetaceae</taxon>
        <taxon>Powellomyces</taxon>
    </lineage>
</organism>
<dbReference type="Pfam" id="PF05768">
    <property type="entry name" value="Glrx-like"/>
    <property type="match status" value="1"/>
</dbReference>
<keyword evidence="1" id="KW-0249">Electron transport</keyword>
<evidence type="ECO:0000313" key="2">
    <source>
        <dbReference type="EMBL" id="TPX54699.1"/>
    </source>
</evidence>
<dbReference type="PANTHER" id="PTHR33558:SF1">
    <property type="entry name" value="GLUTAREDOXIN-LIKE PROTEIN C5ORF63 HOMOLOG"/>
    <property type="match status" value="1"/>
</dbReference>
<keyword evidence="3" id="KW-1185">Reference proteome</keyword>
<dbReference type="PANTHER" id="PTHR33558">
    <property type="entry name" value="GLUTAREDOXIN-LIKE PROTEIN C5ORF63 HOMOLOG"/>
    <property type="match status" value="1"/>
</dbReference>
<evidence type="ECO:0000313" key="3">
    <source>
        <dbReference type="Proteomes" id="UP000318582"/>
    </source>
</evidence>